<dbReference type="HOGENOM" id="CLU_103507_2_1_9"/>
<keyword evidence="4 6" id="KW-0687">Ribonucleoprotein</keyword>
<evidence type="ECO:0000256" key="3">
    <source>
        <dbReference type="ARBA" id="ARBA00022980"/>
    </source>
</evidence>
<dbReference type="FunFam" id="2.30.30.790:FF:000001">
    <property type="entry name" value="50S ribosomal protein L19"/>
    <property type="match status" value="1"/>
</dbReference>
<dbReference type="SUPFAM" id="SSF50104">
    <property type="entry name" value="Translation proteins SH3-like domain"/>
    <property type="match status" value="1"/>
</dbReference>
<dbReference type="GO" id="GO:0006412">
    <property type="term" value="P:translation"/>
    <property type="evidence" value="ECO:0007669"/>
    <property type="project" value="UniProtKB-UniRule"/>
</dbReference>
<evidence type="ECO:0000256" key="7">
    <source>
        <dbReference type="RuleBase" id="RU000559"/>
    </source>
</evidence>
<dbReference type="NCBIfam" id="TIGR01024">
    <property type="entry name" value="rplS_bact"/>
    <property type="match status" value="1"/>
</dbReference>
<comment type="function">
    <text evidence="1 6 7">This protein is located at the 30S-50S ribosomal subunit interface and may play a role in the structure and function of the aminoacyl-tRNA binding site.</text>
</comment>
<sequence>MSVKGKILMSVNPLIAKITESQLRNDIPDFRAGDSVRVHARIVEGSRERIQIFEGVVIKRRGEGISETYTVRKISNGIGVERTFPLHTPRVDKIEVTRHGRVRRAKLYYLRALHGKAARIPERRRG</sequence>
<comment type="similarity">
    <text evidence="2 6 7">Belongs to the bacterial ribosomal protein bL19 family.</text>
</comment>
<dbReference type="InterPro" id="IPR001857">
    <property type="entry name" value="Ribosomal_bL19"/>
</dbReference>
<dbReference type="PANTHER" id="PTHR15680:SF9">
    <property type="entry name" value="LARGE RIBOSOMAL SUBUNIT PROTEIN BL19M"/>
    <property type="match status" value="1"/>
</dbReference>
<evidence type="ECO:0000256" key="4">
    <source>
        <dbReference type="ARBA" id="ARBA00023274"/>
    </source>
</evidence>
<comment type="caution">
    <text evidence="8">The sequence shown here is derived from an EMBL/GenBank/DDBJ whole genome shotgun (WGS) entry which is preliminary data.</text>
</comment>
<protein>
    <recommendedName>
        <fullName evidence="5 6">Large ribosomal subunit protein bL19</fullName>
    </recommendedName>
</protein>
<accession>C2EEX7</accession>
<dbReference type="InterPro" id="IPR038657">
    <property type="entry name" value="Ribosomal_bL19_sf"/>
</dbReference>
<dbReference type="Proteomes" id="UP000003531">
    <property type="component" value="Unassembled WGS sequence"/>
</dbReference>
<dbReference type="PRINTS" id="PR00061">
    <property type="entry name" value="RIBOSOMALL19"/>
</dbReference>
<evidence type="ECO:0000313" key="9">
    <source>
        <dbReference type="Proteomes" id="UP000003531"/>
    </source>
</evidence>
<evidence type="ECO:0000313" key="8">
    <source>
        <dbReference type="EMBL" id="EEJ75059.1"/>
    </source>
</evidence>
<dbReference type="PROSITE" id="PS01015">
    <property type="entry name" value="RIBOSOMAL_L19"/>
    <property type="match status" value="1"/>
</dbReference>
<organism evidence="8 9">
    <name type="scientific">Ligilactobacillus salivarius DSM 20555 = ATCC 11741</name>
    <dbReference type="NCBI Taxonomy" id="1423799"/>
    <lineage>
        <taxon>Bacteria</taxon>
        <taxon>Bacillati</taxon>
        <taxon>Bacillota</taxon>
        <taxon>Bacilli</taxon>
        <taxon>Lactobacillales</taxon>
        <taxon>Lactobacillaceae</taxon>
        <taxon>Ligilactobacillus</taxon>
    </lineage>
</organism>
<name>C2EEX7_9LACO</name>
<keyword evidence="3 6" id="KW-0689">Ribosomal protein</keyword>
<evidence type="ECO:0000256" key="1">
    <source>
        <dbReference type="ARBA" id="ARBA00002349"/>
    </source>
</evidence>
<evidence type="ECO:0000256" key="2">
    <source>
        <dbReference type="ARBA" id="ARBA00005781"/>
    </source>
</evidence>
<dbReference type="EMBL" id="ACGT01000001">
    <property type="protein sequence ID" value="EEJ75059.1"/>
    <property type="molecule type" value="Genomic_DNA"/>
</dbReference>
<dbReference type="HAMAP" id="MF_00402">
    <property type="entry name" value="Ribosomal_bL19"/>
    <property type="match status" value="1"/>
</dbReference>
<evidence type="ECO:0000256" key="5">
    <source>
        <dbReference type="ARBA" id="ARBA00035171"/>
    </source>
</evidence>
<dbReference type="GO" id="GO:0003735">
    <property type="term" value="F:structural constituent of ribosome"/>
    <property type="evidence" value="ECO:0007669"/>
    <property type="project" value="InterPro"/>
</dbReference>
<proteinExistence type="inferred from homology"/>
<dbReference type="GO" id="GO:0022625">
    <property type="term" value="C:cytosolic large ribosomal subunit"/>
    <property type="evidence" value="ECO:0007669"/>
    <property type="project" value="TreeGrafter"/>
</dbReference>
<dbReference type="InterPro" id="IPR018257">
    <property type="entry name" value="Ribosomal_bL19_CS"/>
</dbReference>
<dbReference type="InterPro" id="IPR008991">
    <property type="entry name" value="Translation_prot_SH3-like_sf"/>
</dbReference>
<dbReference type="Gene3D" id="2.30.30.790">
    <property type="match status" value="1"/>
</dbReference>
<gene>
    <name evidence="6 8" type="primary">rplS</name>
    <name evidence="8" type="ORF">HMPREF0545_0199</name>
</gene>
<dbReference type="AlphaFoldDB" id="C2EEX7"/>
<dbReference type="PIRSF" id="PIRSF002191">
    <property type="entry name" value="Ribosomal_L19"/>
    <property type="match status" value="1"/>
</dbReference>
<dbReference type="Pfam" id="PF01245">
    <property type="entry name" value="Ribosomal_L19"/>
    <property type="match status" value="1"/>
</dbReference>
<reference evidence="8 9" key="1">
    <citation type="submission" date="2009-01" db="EMBL/GenBank/DDBJ databases">
        <authorList>
            <person name="Qin X."/>
            <person name="Bachman B."/>
            <person name="Battles P."/>
            <person name="Bell A."/>
            <person name="Bess C."/>
            <person name="Bickham C."/>
            <person name="Chaboub L."/>
            <person name="Chen D."/>
            <person name="Coyle M."/>
            <person name="Deiros D.R."/>
            <person name="Dinh H."/>
            <person name="Forbes L."/>
            <person name="Fowler G."/>
            <person name="Francisco L."/>
            <person name="Fu Q."/>
            <person name="Gubbala S."/>
            <person name="Hale W."/>
            <person name="Han Y."/>
            <person name="Hemphill L."/>
            <person name="Highlander S.K."/>
            <person name="Hirani K."/>
            <person name="Hogues M."/>
            <person name="Jackson L."/>
            <person name="Jakkamsetti A."/>
            <person name="Javaid M."/>
            <person name="Jiang H."/>
            <person name="Korchina V."/>
            <person name="Kovar C."/>
            <person name="Lara F."/>
            <person name="Lee S."/>
            <person name="Mata R."/>
            <person name="Mathew T."/>
            <person name="Moen C."/>
            <person name="Morales K."/>
            <person name="Munidasa M."/>
            <person name="Nazareth L."/>
            <person name="Ngo R."/>
            <person name="Nguyen L."/>
            <person name="Okwuonu G."/>
            <person name="Ongeri F."/>
            <person name="Patil S."/>
            <person name="Petrosino J."/>
            <person name="Pham C."/>
            <person name="Pham P."/>
            <person name="Pu L.-L."/>
            <person name="Puazo M."/>
            <person name="Raj R."/>
            <person name="Reid J."/>
            <person name="Rouhana J."/>
            <person name="Saada N."/>
            <person name="Shang Y."/>
            <person name="Simmons D."/>
            <person name="Thornton R."/>
            <person name="Warren J."/>
            <person name="Weissenberger G."/>
            <person name="Zhang J."/>
            <person name="Zhang L."/>
            <person name="Zhou C."/>
            <person name="Zhu D."/>
            <person name="Muzny D."/>
            <person name="Worley K."/>
            <person name="Gibbs R."/>
        </authorList>
    </citation>
    <scope>NUCLEOTIDE SEQUENCE [LARGE SCALE GENOMIC DNA]</scope>
    <source>
        <strain evidence="8 9">ATCC 11741</strain>
    </source>
</reference>
<evidence type="ECO:0000256" key="6">
    <source>
        <dbReference type="HAMAP-Rule" id="MF_00402"/>
    </source>
</evidence>
<dbReference type="PANTHER" id="PTHR15680">
    <property type="entry name" value="RIBOSOMAL PROTEIN L19"/>
    <property type="match status" value="1"/>
</dbReference>